<proteinExistence type="predicted"/>
<accession>A0AAW4YUH6</accession>
<dbReference type="RefSeq" id="WP_234239751.1">
    <property type="nucleotide sequence ID" value="NZ_JABFTS010000005.1"/>
</dbReference>
<evidence type="ECO:0000256" key="1">
    <source>
        <dbReference type="SAM" id="MobiDB-lite"/>
    </source>
</evidence>
<dbReference type="Pfam" id="PF04860">
    <property type="entry name" value="Phage_portal"/>
    <property type="match status" value="1"/>
</dbReference>
<sequence>MINFFKNKSAKKEAPSDGGTVEKSAVTNSSLIHEPFTGAWQMNREVMRNESTHYYAVYACMSLISQDIGKLPLGLYDTDSNGILHEIERDSIADLLRRPNSYQTTKQFVESWMYSKLSRGNAYVYKVIDVGGKVTELHVLNPDLVTVLISETDQEIYYQISADSQSLAAVTDATTIPARYIIHDRMNAFRHPLIGISPLSAAGYSVGAGSEAMRTQQSFYQNKARPGGLLTTPNHISDEVAKILKQRWNDEYSGNKSGRTAILGDGLTYQNVEMMSAQDSQMIQLLEMTEKQICTAFHVPLSMLTGDSGSKSIQAHYQSYFQGCLQNHITDIETLLRDGLDTKKKIRFDVDDLMRLDKSSQIDYLDKAVGAGVMSPNEARLKLNLVPVIGGDTPYLQIQNHSLAALAIRDEQMINPPEPEPEPEEEDVTAAMLALLNDEEKPEEEAEEENKNEI</sequence>
<feature type="region of interest" description="Disordered" evidence="1">
    <location>
        <begin position="1"/>
        <end position="24"/>
    </location>
</feature>
<gene>
    <name evidence="2" type="ORF">HOP61_13310</name>
</gene>
<dbReference type="NCBIfam" id="TIGR01537">
    <property type="entry name" value="portal_HK97"/>
    <property type="match status" value="1"/>
</dbReference>
<evidence type="ECO:0000313" key="3">
    <source>
        <dbReference type="Proteomes" id="UP001320178"/>
    </source>
</evidence>
<organism evidence="2 3">
    <name type="scientific">Billgrantia desiderata</name>
    <dbReference type="NCBI Taxonomy" id="52021"/>
    <lineage>
        <taxon>Bacteria</taxon>
        <taxon>Pseudomonadati</taxon>
        <taxon>Pseudomonadota</taxon>
        <taxon>Gammaproteobacteria</taxon>
        <taxon>Oceanospirillales</taxon>
        <taxon>Halomonadaceae</taxon>
        <taxon>Billgrantia</taxon>
    </lineage>
</organism>
<reference evidence="2" key="1">
    <citation type="submission" date="2020-05" db="EMBL/GenBank/DDBJ databases">
        <authorList>
            <person name="Wang L."/>
            <person name="Shao Z."/>
        </authorList>
    </citation>
    <scope>NUCLEOTIDE SEQUENCE</scope>
    <source>
        <strain evidence="2">MCCC 1A05776</strain>
    </source>
</reference>
<name>A0AAW4YUH6_9GAMM</name>
<protein>
    <submittedName>
        <fullName evidence="2">Phage portal protein</fullName>
    </submittedName>
</protein>
<dbReference type="EMBL" id="JABFTS010000005">
    <property type="protein sequence ID" value="MCE8052283.1"/>
    <property type="molecule type" value="Genomic_DNA"/>
</dbReference>
<dbReference type="AlphaFoldDB" id="A0AAW4YUH6"/>
<reference evidence="2" key="2">
    <citation type="journal article" date="2021" name="Front. Microbiol.">
        <title>Aerobic Denitrification and Heterotrophic Sulfur Oxidation in the Genus Halomonas Revealed by Six Novel Species Characterizations and Genome-Based Analysis.</title>
        <authorList>
            <person name="Wang L."/>
            <person name="Shao Z."/>
        </authorList>
    </citation>
    <scope>NUCLEOTIDE SEQUENCE</scope>
    <source>
        <strain evidence="2">MCCC 1A05776</strain>
    </source>
</reference>
<evidence type="ECO:0000313" key="2">
    <source>
        <dbReference type="EMBL" id="MCE8052283.1"/>
    </source>
</evidence>
<comment type="caution">
    <text evidence="2">The sequence shown here is derived from an EMBL/GenBank/DDBJ whole genome shotgun (WGS) entry which is preliminary data.</text>
</comment>
<dbReference type="InterPro" id="IPR006427">
    <property type="entry name" value="Portal_HK97"/>
</dbReference>
<dbReference type="InterPro" id="IPR006944">
    <property type="entry name" value="Phage/GTA_portal"/>
</dbReference>
<dbReference type="Proteomes" id="UP001320178">
    <property type="component" value="Unassembled WGS sequence"/>
</dbReference>